<evidence type="ECO:0000256" key="3">
    <source>
        <dbReference type="ARBA" id="ARBA00008290"/>
    </source>
</evidence>
<sequence>KRGQVGTVQVGVETYGGGIWNTWFDRDLTVAGRVLLKEPSTGRLEQRLVHPRLLTALSPRRVPILATTVQEELEKEVLMEGTPCSAAAQTERHSPVLLSLLCSQLGVKPEQIVELELCLADTQPATLGGAFDEFIFSPRLDNLHSCFCALQALIDSCTAPSSLSQEPNVRLIALYDNEEVGSESAQGAESLLTELVLRRISATPQNLTAFEEAVAKSYMISADMAHAVHPNYVDKHEENHRPAFHKGPVIKVNSNQRYASTAVTEAIIRDIAARVGVPLQEHRLGLLLLDMGCPQLAMHSIREMCCTSGVLQSI</sequence>
<dbReference type="GO" id="GO:0005737">
    <property type="term" value="C:cytoplasm"/>
    <property type="evidence" value="ECO:0007669"/>
    <property type="project" value="UniProtKB-ARBA"/>
</dbReference>
<evidence type="ECO:0000256" key="11">
    <source>
        <dbReference type="ARBA" id="ARBA00022833"/>
    </source>
</evidence>
<evidence type="ECO:0000256" key="4">
    <source>
        <dbReference type="ARBA" id="ARBA00011395"/>
    </source>
</evidence>
<evidence type="ECO:0000313" key="14">
    <source>
        <dbReference type="EMBL" id="EOA94065.1"/>
    </source>
</evidence>
<dbReference type="AlphaFoldDB" id="R0J9Z7"/>
<evidence type="ECO:0000256" key="9">
    <source>
        <dbReference type="ARBA" id="ARBA00022723"/>
    </source>
</evidence>
<evidence type="ECO:0000256" key="5">
    <source>
        <dbReference type="ARBA" id="ARBA00011965"/>
    </source>
</evidence>
<dbReference type="SUPFAM" id="SSF53187">
    <property type="entry name" value="Zn-dependent exopeptidases"/>
    <property type="match status" value="1"/>
</dbReference>
<evidence type="ECO:0000256" key="2">
    <source>
        <dbReference type="ARBA" id="ARBA00001947"/>
    </source>
</evidence>
<dbReference type="EMBL" id="KB745063">
    <property type="protein sequence ID" value="EOA94065.1"/>
    <property type="molecule type" value="Genomic_DNA"/>
</dbReference>
<keyword evidence="9 13" id="KW-0479">Metal-binding</keyword>
<dbReference type="GO" id="GO:0006508">
    <property type="term" value="P:proteolysis"/>
    <property type="evidence" value="ECO:0007669"/>
    <property type="project" value="UniProtKB-KW"/>
</dbReference>
<name>R0J9Z7_ANAPL</name>
<keyword evidence="15" id="KW-1185">Reference proteome</keyword>
<accession>R0J9Z7</accession>
<dbReference type="SUPFAM" id="SSF101821">
    <property type="entry name" value="Aminopeptidase/glucanase lid domain"/>
    <property type="match status" value="1"/>
</dbReference>
<comment type="subunit">
    <text evidence="4">Tetrahedron-shaped homododecamer built from six homodimers.</text>
</comment>
<evidence type="ECO:0000256" key="12">
    <source>
        <dbReference type="ARBA" id="ARBA00023049"/>
    </source>
</evidence>
<dbReference type="GO" id="GO:0008237">
    <property type="term" value="F:metallopeptidase activity"/>
    <property type="evidence" value="ECO:0007669"/>
    <property type="project" value="UniProtKB-KW"/>
</dbReference>
<proteinExistence type="inferred from homology"/>
<dbReference type="PANTHER" id="PTHR28570">
    <property type="entry name" value="ASPARTYL AMINOPEPTIDASE"/>
    <property type="match status" value="1"/>
</dbReference>
<dbReference type="GO" id="GO:0004177">
    <property type="term" value="F:aminopeptidase activity"/>
    <property type="evidence" value="ECO:0007669"/>
    <property type="project" value="UniProtKB-KW"/>
</dbReference>
<protein>
    <recommendedName>
        <fullName evidence="6">Aspartyl aminopeptidase</fullName>
        <ecNumber evidence="5">3.4.11.21</ecNumber>
    </recommendedName>
</protein>
<evidence type="ECO:0000256" key="13">
    <source>
        <dbReference type="RuleBase" id="RU004386"/>
    </source>
</evidence>
<keyword evidence="11 13" id="KW-0862">Zinc</keyword>
<evidence type="ECO:0000256" key="6">
    <source>
        <dbReference type="ARBA" id="ARBA00015118"/>
    </source>
</evidence>
<keyword evidence="12 13" id="KW-0482">Metalloprotease</keyword>
<comment type="similarity">
    <text evidence="3 13">Belongs to the peptidase M18 family.</text>
</comment>
<dbReference type="Pfam" id="PF02127">
    <property type="entry name" value="Peptidase_M18"/>
    <property type="match status" value="2"/>
</dbReference>
<gene>
    <name evidence="14" type="ORF">Anapl_18132</name>
</gene>
<dbReference type="EC" id="3.4.11.21" evidence="5"/>
<dbReference type="PANTHER" id="PTHR28570:SF3">
    <property type="entry name" value="ASPARTYL AMINOPEPTIDASE"/>
    <property type="match status" value="1"/>
</dbReference>
<evidence type="ECO:0000256" key="8">
    <source>
        <dbReference type="ARBA" id="ARBA00022670"/>
    </source>
</evidence>
<keyword evidence="7 13" id="KW-0031">Aminopeptidase</keyword>
<dbReference type="Proteomes" id="UP000296049">
    <property type="component" value="Unassembled WGS sequence"/>
</dbReference>
<evidence type="ECO:0000256" key="7">
    <source>
        <dbReference type="ARBA" id="ARBA00022438"/>
    </source>
</evidence>
<dbReference type="GO" id="GO:0008270">
    <property type="term" value="F:zinc ion binding"/>
    <property type="evidence" value="ECO:0007669"/>
    <property type="project" value="InterPro"/>
</dbReference>
<dbReference type="Gene3D" id="3.40.630.10">
    <property type="entry name" value="Zn peptidases"/>
    <property type="match status" value="1"/>
</dbReference>
<dbReference type="InterPro" id="IPR023358">
    <property type="entry name" value="Peptidase_M18_dom2"/>
</dbReference>
<feature type="non-terminal residue" evidence="14">
    <location>
        <position position="1"/>
    </location>
</feature>
<keyword evidence="8 13" id="KW-0645">Protease</keyword>
<evidence type="ECO:0000313" key="15">
    <source>
        <dbReference type="Proteomes" id="UP000296049"/>
    </source>
</evidence>
<reference evidence="15" key="1">
    <citation type="journal article" date="2013" name="Nat. Genet.">
        <title>The duck genome and transcriptome provide insight into an avian influenza virus reservoir species.</title>
        <authorList>
            <person name="Huang Y."/>
            <person name="Li Y."/>
            <person name="Burt D.W."/>
            <person name="Chen H."/>
            <person name="Zhang Y."/>
            <person name="Qian W."/>
            <person name="Kim H."/>
            <person name="Gan S."/>
            <person name="Zhao Y."/>
            <person name="Li J."/>
            <person name="Yi K."/>
            <person name="Feng H."/>
            <person name="Zhu P."/>
            <person name="Li B."/>
            <person name="Liu Q."/>
            <person name="Fairley S."/>
            <person name="Magor K.E."/>
            <person name="Du Z."/>
            <person name="Hu X."/>
            <person name="Goodman L."/>
            <person name="Tafer H."/>
            <person name="Vignal A."/>
            <person name="Lee T."/>
            <person name="Kim K.W."/>
            <person name="Sheng Z."/>
            <person name="An Y."/>
            <person name="Searle S."/>
            <person name="Herrero J."/>
            <person name="Groenen M.A."/>
            <person name="Crooijmans R.P."/>
            <person name="Faraut T."/>
            <person name="Cai Q."/>
            <person name="Webster R.G."/>
            <person name="Aldridge J.R."/>
            <person name="Warren W.C."/>
            <person name="Bartschat S."/>
            <person name="Kehr S."/>
            <person name="Marz M."/>
            <person name="Stadler P.F."/>
            <person name="Smith J."/>
            <person name="Kraus R.H."/>
            <person name="Zhao Y."/>
            <person name="Ren L."/>
            <person name="Fei J."/>
            <person name="Morisson M."/>
            <person name="Kaiser P."/>
            <person name="Griffin D.K."/>
            <person name="Rao M."/>
            <person name="Pitel F."/>
            <person name="Wang J."/>
            <person name="Li N."/>
        </authorList>
    </citation>
    <scope>NUCLEOTIDE SEQUENCE [LARGE SCALE GENOMIC DNA]</scope>
</reference>
<dbReference type="Gene3D" id="2.30.250.10">
    <property type="entry name" value="Aminopeptidase i, Domain 2"/>
    <property type="match status" value="1"/>
</dbReference>
<feature type="non-terminal residue" evidence="14">
    <location>
        <position position="314"/>
    </location>
</feature>
<dbReference type="InterPro" id="IPR001948">
    <property type="entry name" value="Peptidase_M18"/>
</dbReference>
<keyword evidence="10 13" id="KW-0378">Hydrolase</keyword>
<evidence type="ECO:0000256" key="10">
    <source>
        <dbReference type="ARBA" id="ARBA00022801"/>
    </source>
</evidence>
<organism evidence="14 15">
    <name type="scientific">Anas platyrhynchos</name>
    <name type="common">Mallard</name>
    <name type="synonym">Anas boschas</name>
    <dbReference type="NCBI Taxonomy" id="8839"/>
    <lineage>
        <taxon>Eukaryota</taxon>
        <taxon>Metazoa</taxon>
        <taxon>Chordata</taxon>
        <taxon>Craniata</taxon>
        <taxon>Vertebrata</taxon>
        <taxon>Euteleostomi</taxon>
        <taxon>Archelosauria</taxon>
        <taxon>Archosauria</taxon>
        <taxon>Dinosauria</taxon>
        <taxon>Saurischia</taxon>
        <taxon>Theropoda</taxon>
        <taxon>Coelurosauria</taxon>
        <taxon>Aves</taxon>
        <taxon>Neognathae</taxon>
        <taxon>Galloanserae</taxon>
        <taxon>Anseriformes</taxon>
        <taxon>Anatidae</taxon>
        <taxon>Anatinae</taxon>
        <taxon>Anas</taxon>
    </lineage>
</organism>
<evidence type="ECO:0000256" key="1">
    <source>
        <dbReference type="ARBA" id="ARBA00001335"/>
    </source>
</evidence>
<comment type="catalytic activity">
    <reaction evidence="1">
        <text>Release of an N-terminal aspartate or glutamate from a peptide, with a preference for aspartate.</text>
        <dbReference type="EC" id="3.4.11.21"/>
    </reaction>
</comment>
<comment type="cofactor">
    <cofactor evidence="2">
        <name>Zn(2+)</name>
        <dbReference type="ChEBI" id="CHEBI:29105"/>
    </cofactor>
</comment>
<dbReference type="PRINTS" id="PR00932">
    <property type="entry name" value="AMINO1PTASE"/>
</dbReference>